<keyword evidence="3" id="KW-1185">Reference proteome</keyword>
<sequence>MLRAFASPRGNDVALRPDVRVPVPRQKMCAQRAIARLQFIGQLGGLLDLQYVKLGVSDQYLGGLAGGYNVTFKQTVATAAGFYRVVNGPAVQVDIVGGVRYVYITTNVDIAPSLRGFGKQIEDSSGSTSGIVGVRDRAARRKVVAPGLPGCRRRQLDHKPAAIAGASYQYSPATSIKFGYGYLGYKRDNDLVYKAAMGGLYVGLGFSSELPGCPGRGRARPAPRVGSSRDGKATSS</sequence>
<comment type="caution">
    <text evidence="2">The sequence shown here is derived from an EMBL/GenBank/DDBJ whole genome shotgun (WGS) entry which is preliminary data.</text>
</comment>
<dbReference type="EMBL" id="JBBKZV010000017">
    <property type="protein sequence ID" value="MEJ8824857.1"/>
    <property type="molecule type" value="Genomic_DNA"/>
</dbReference>
<proteinExistence type="predicted"/>
<accession>A0ABU8W640</accession>
<dbReference type="Proteomes" id="UP001363010">
    <property type="component" value="Unassembled WGS sequence"/>
</dbReference>
<dbReference type="RefSeq" id="WP_340365882.1">
    <property type="nucleotide sequence ID" value="NZ_JBBKZV010000017.1"/>
</dbReference>
<gene>
    <name evidence="2" type="ORF">WKW80_22970</name>
</gene>
<protein>
    <recommendedName>
        <fullName evidence="4">Porin family protein</fullName>
    </recommendedName>
</protein>
<evidence type="ECO:0000313" key="2">
    <source>
        <dbReference type="EMBL" id="MEJ8824857.1"/>
    </source>
</evidence>
<organism evidence="2 3">
    <name type="scientific">Variovorax humicola</name>
    <dbReference type="NCBI Taxonomy" id="1769758"/>
    <lineage>
        <taxon>Bacteria</taxon>
        <taxon>Pseudomonadati</taxon>
        <taxon>Pseudomonadota</taxon>
        <taxon>Betaproteobacteria</taxon>
        <taxon>Burkholderiales</taxon>
        <taxon>Comamonadaceae</taxon>
        <taxon>Variovorax</taxon>
    </lineage>
</organism>
<evidence type="ECO:0000256" key="1">
    <source>
        <dbReference type="SAM" id="MobiDB-lite"/>
    </source>
</evidence>
<evidence type="ECO:0000313" key="3">
    <source>
        <dbReference type="Proteomes" id="UP001363010"/>
    </source>
</evidence>
<evidence type="ECO:0008006" key="4">
    <source>
        <dbReference type="Google" id="ProtNLM"/>
    </source>
</evidence>
<feature type="region of interest" description="Disordered" evidence="1">
    <location>
        <begin position="212"/>
        <end position="236"/>
    </location>
</feature>
<name>A0ABU8W640_9BURK</name>
<reference evidence="2 3" key="1">
    <citation type="submission" date="2024-03" db="EMBL/GenBank/DDBJ databases">
        <title>Novel species of the genus Variovorax.</title>
        <authorList>
            <person name="Liu Q."/>
            <person name="Xin Y.-H."/>
        </authorList>
    </citation>
    <scope>NUCLEOTIDE SEQUENCE [LARGE SCALE GENOMIC DNA]</scope>
    <source>
        <strain evidence="2 3">KACC 18501</strain>
    </source>
</reference>
<feature type="compositionally biased region" description="Basic and acidic residues" evidence="1">
    <location>
        <begin position="227"/>
        <end position="236"/>
    </location>
</feature>